<reference evidence="4 5" key="2">
    <citation type="journal article" date="2016" name="Genome Announc.">
        <title>Permanent Draft Genome Sequences for Two Variants of Frankia sp. Strain CpI1, the First Frankia Strain Isolated from Root Nodules of Comptonia peregrina.</title>
        <authorList>
            <person name="Oshone R."/>
            <person name="Hurst S.G.IV."/>
            <person name="Abebe-Akele F."/>
            <person name="Simpson S."/>
            <person name="Morris K."/>
            <person name="Thomas W.K."/>
            <person name="Tisa L.S."/>
        </authorList>
    </citation>
    <scope>NUCLEOTIDE SEQUENCE [LARGE SCALE GENOMIC DNA]</scope>
    <source>
        <strain evidence="5">CpI1-S</strain>
    </source>
</reference>
<name>A0A0D8BFP9_9ACTN</name>
<keyword evidence="5" id="KW-1185">Reference proteome</keyword>
<dbReference type="AlphaFoldDB" id="A0A0D8BFP9"/>
<dbReference type="SUPFAM" id="SSF53807">
    <property type="entry name" value="Helical backbone' metal receptor"/>
    <property type="match status" value="1"/>
</dbReference>
<evidence type="ECO:0000256" key="2">
    <source>
        <dbReference type="SAM" id="MobiDB-lite"/>
    </source>
</evidence>
<organism evidence="4 5">
    <name type="scientific">Frankia torreyi</name>
    <dbReference type="NCBI Taxonomy" id="1856"/>
    <lineage>
        <taxon>Bacteria</taxon>
        <taxon>Bacillati</taxon>
        <taxon>Actinomycetota</taxon>
        <taxon>Actinomycetes</taxon>
        <taxon>Frankiales</taxon>
        <taxon>Frankiaceae</taxon>
        <taxon>Frankia</taxon>
    </lineage>
</organism>
<dbReference type="InterPro" id="IPR002491">
    <property type="entry name" value="ABC_transptr_periplasmic_BD"/>
</dbReference>
<dbReference type="Gene3D" id="3.40.50.1980">
    <property type="entry name" value="Nitrogenase molybdenum iron protein domain"/>
    <property type="match status" value="2"/>
</dbReference>
<gene>
    <name evidence="4" type="ORF">FF36_02973</name>
</gene>
<comment type="similarity">
    <text evidence="1">Belongs to the bacterial solute-binding protein 8 family.</text>
</comment>
<dbReference type="EMBL" id="JYFN01000020">
    <property type="protein sequence ID" value="KJE22794.1"/>
    <property type="molecule type" value="Genomic_DNA"/>
</dbReference>
<dbReference type="PATRIC" id="fig|1502723.3.peg.2117"/>
<evidence type="ECO:0000313" key="4">
    <source>
        <dbReference type="EMBL" id="KJE22794.1"/>
    </source>
</evidence>
<evidence type="ECO:0000256" key="1">
    <source>
        <dbReference type="ARBA" id="ARBA00008814"/>
    </source>
</evidence>
<dbReference type="PANTHER" id="PTHR30535:SF34">
    <property type="entry name" value="MOLYBDATE-BINDING PROTEIN MOLA"/>
    <property type="match status" value="1"/>
</dbReference>
<accession>A0A0D8BFP9</accession>
<dbReference type="Proteomes" id="UP000032545">
    <property type="component" value="Unassembled WGS sequence"/>
</dbReference>
<evidence type="ECO:0000313" key="5">
    <source>
        <dbReference type="Proteomes" id="UP000032545"/>
    </source>
</evidence>
<feature type="domain" description="Fe/B12 periplasmic-binding" evidence="3">
    <location>
        <begin position="84"/>
        <end position="348"/>
    </location>
</feature>
<proteinExistence type="inferred from homology"/>
<dbReference type="InterPro" id="IPR050902">
    <property type="entry name" value="ABC_Transporter_SBP"/>
</dbReference>
<feature type="region of interest" description="Disordered" evidence="2">
    <location>
        <begin position="49"/>
        <end position="68"/>
    </location>
</feature>
<protein>
    <submittedName>
        <fullName evidence="4">ABC-type Fe3+-hydroxamate transport system, periplasmic component</fullName>
    </submittedName>
</protein>
<dbReference type="Gene3D" id="1.20.58.2180">
    <property type="match status" value="1"/>
</dbReference>
<dbReference type="PANTHER" id="PTHR30535">
    <property type="entry name" value="VITAMIN B12-BINDING PROTEIN"/>
    <property type="match status" value="1"/>
</dbReference>
<evidence type="ECO:0000259" key="3">
    <source>
        <dbReference type="PROSITE" id="PS50983"/>
    </source>
</evidence>
<feature type="compositionally biased region" description="Low complexity" evidence="2">
    <location>
        <begin position="49"/>
        <end position="65"/>
    </location>
</feature>
<sequence precursor="true">MGTTEHMSATDLPATHPSPRRPFAALLAALIAALIALVTLTACGSDSAGSSGAAAKPTASAAPTTHEVVDMGGRHVTVPTHPERIVTNYPAVTQIIFMLGGIERVAGVPLSNLTTLPLFKKIYPPLAQKKAVFGADTTTVNTETLLAQKPDLVVLTSGNAALVKKITDLGVPVVQIASFPNYKKLNDGVTFLADVLGGDAPKRAQQYVEYVDGNVAQINKGLAGLPATDRPKLYYTANNPLNTEGGGSIIDNWSTLAGGTNVATANGVQGTMKDVSVESIVQWDPEYVFCRDASSCTKIQADPRWSSVAAVRDKHLIVNPRGVFVWAARSAEEALQPIFVAKTLHPAQFADVSIEQEIKDFYKTFYSYDLTDAEVTGILHPTTP</sequence>
<dbReference type="PROSITE" id="PS50983">
    <property type="entry name" value="FE_B12_PBP"/>
    <property type="match status" value="1"/>
</dbReference>
<comment type="caution">
    <text evidence="4">The sequence shown here is derived from an EMBL/GenBank/DDBJ whole genome shotgun (WGS) entry which is preliminary data.</text>
</comment>
<dbReference type="Pfam" id="PF01497">
    <property type="entry name" value="Peripla_BP_2"/>
    <property type="match status" value="1"/>
</dbReference>
<reference evidence="5" key="1">
    <citation type="submission" date="2015-02" db="EMBL/GenBank/DDBJ databases">
        <title>Draft Genome of Frankia sp. CpI1-S.</title>
        <authorList>
            <person name="Oshone R.T."/>
            <person name="Ngom M."/>
            <person name="Ghodhbane-Gtari F."/>
            <person name="Gtari M."/>
            <person name="Morris K."/>
            <person name="Thomas K."/>
            <person name="Sen A."/>
            <person name="Tisa L.S."/>
        </authorList>
    </citation>
    <scope>NUCLEOTIDE SEQUENCE [LARGE SCALE GENOMIC DNA]</scope>
    <source>
        <strain evidence="5">CpI1-S</strain>
    </source>
</reference>